<organism evidence="2 3">
    <name type="scientific">Bacillus taeanensis</name>
    <dbReference type="NCBI Taxonomy" id="273032"/>
    <lineage>
        <taxon>Bacteria</taxon>
        <taxon>Bacillati</taxon>
        <taxon>Bacillota</taxon>
        <taxon>Bacilli</taxon>
        <taxon>Bacillales</taxon>
        <taxon>Bacillaceae</taxon>
        <taxon>Bacillus</taxon>
    </lineage>
</organism>
<protein>
    <recommendedName>
        <fullName evidence="4">Protein kinase domain-containing protein</fullName>
    </recommendedName>
</protein>
<evidence type="ECO:0000313" key="3">
    <source>
        <dbReference type="Proteomes" id="UP000253314"/>
    </source>
</evidence>
<dbReference type="EMBL" id="QOCW01000007">
    <property type="protein sequence ID" value="RBW69959.1"/>
    <property type="molecule type" value="Genomic_DNA"/>
</dbReference>
<reference evidence="2 3" key="1">
    <citation type="submission" date="2018-07" db="EMBL/GenBank/DDBJ databases">
        <title>Lottiidibacillus patelloidae gen. nov., sp. nov., isolated from the intestinal tract of a marine limpet and the reclassification of B. taeanensis BH030017T, B. algicola KMM 3737T and B. hwajinpoensis SW-72T as genus Lottiidibacillus.</title>
        <authorList>
            <person name="Liu R."/>
            <person name="Huang Z."/>
        </authorList>
    </citation>
    <scope>NUCLEOTIDE SEQUENCE [LARGE SCALE GENOMIC DNA]</scope>
    <source>
        <strain evidence="2 3">BH030017</strain>
    </source>
</reference>
<sequence length="341" mass="40590">MKIKDHNNDLNYKELQKNITKISVKVLENKDVEVVNNSSLSMIGKGRQGAVFKVTEDICVKVYGDSEDCEREYYALSLGKDKPLFPKVYCKDKNFIAMEFVKGIDLREYLLSQPLTKELSYKLIDMLIIFKKIGFERIDHHKRQIYLQLDGHLKVIDVCRSVWRNRIYPYPRKLLNSLGEKNKKLFLEHVQEMAPKLYQEWKHYMDLEDTALNCLETLSNKKIPESDTIKTAVKPLLTKENPNDYYSKIEDLIQKVYKEHWVKQAIANGMEPELLKKKIKKFLQKHDDFNKLFEENDSKKNKKKDKKKNKHKEIEKICKQDNNPNFVYLSTRLSFRKRRYQ</sequence>
<evidence type="ECO:0008006" key="4">
    <source>
        <dbReference type="Google" id="ProtNLM"/>
    </source>
</evidence>
<dbReference type="InterPro" id="IPR011009">
    <property type="entry name" value="Kinase-like_dom_sf"/>
</dbReference>
<accession>A0A366XYX3</accession>
<keyword evidence="3" id="KW-1185">Reference proteome</keyword>
<dbReference type="Proteomes" id="UP000253314">
    <property type="component" value="Unassembled WGS sequence"/>
</dbReference>
<evidence type="ECO:0000256" key="1">
    <source>
        <dbReference type="SAM" id="MobiDB-lite"/>
    </source>
</evidence>
<evidence type="ECO:0000313" key="2">
    <source>
        <dbReference type="EMBL" id="RBW69959.1"/>
    </source>
</evidence>
<comment type="caution">
    <text evidence="2">The sequence shown here is derived from an EMBL/GenBank/DDBJ whole genome shotgun (WGS) entry which is preliminary data.</text>
</comment>
<dbReference type="SUPFAM" id="SSF56112">
    <property type="entry name" value="Protein kinase-like (PK-like)"/>
    <property type="match status" value="1"/>
</dbReference>
<name>A0A366XYX3_9BACI</name>
<dbReference type="Gene3D" id="1.10.510.10">
    <property type="entry name" value="Transferase(Phosphotransferase) domain 1"/>
    <property type="match status" value="1"/>
</dbReference>
<dbReference type="OrthoDB" id="820708at2"/>
<feature type="region of interest" description="Disordered" evidence="1">
    <location>
        <begin position="294"/>
        <end position="316"/>
    </location>
</feature>
<gene>
    <name evidence="2" type="ORF">DS031_08885</name>
</gene>
<proteinExistence type="predicted"/>
<dbReference type="RefSeq" id="WP_113805715.1">
    <property type="nucleotide sequence ID" value="NZ_QOCW01000007.1"/>
</dbReference>
<feature type="compositionally biased region" description="Basic residues" evidence="1">
    <location>
        <begin position="300"/>
        <end position="311"/>
    </location>
</feature>
<dbReference type="AlphaFoldDB" id="A0A366XYX3"/>